<dbReference type="RefSeq" id="WP_087032581.1">
    <property type="nucleotide sequence ID" value="NZ_FJNE01000003.1"/>
</dbReference>
<gene>
    <name evidence="2" type="ORF">Tpal_1243</name>
</gene>
<evidence type="ECO:0000313" key="2">
    <source>
        <dbReference type="EMBL" id="CZQ90300.1"/>
    </source>
</evidence>
<dbReference type="Pfam" id="PF01521">
    <property type="entry name" value="Fe-S_biosyn"/>
    <property type="match status" value="1"/>
</dbReference>
<proteinExistence type="predicted"/>
<dbReference type="SUPFAM" id="SSF89360">
    <property type="entry name" value="HesB-like domain"/>
    <property type="match status" value="1"/>
</dbReference>
<name>A0A143YGQ4_9LACT</name>
<dbReference type="OrthoDB" id="2165698at2"/>
<accession>A0A143YGQ4</accession>
<dbReference type="AlphaFoldDB" id="A0A143YGQ4"/>
<dbReference type="PROSITE" id="PS51257">
    <property type="entry name" value="PROKAR_LIPOPROTEIN"/>
    <property type="match status" value="1"/>
</dbReference>
<feature type="domain" description="Core" evidence="1">
    <location>
        <begin position="1"/>
        <end position="102"/>
    </location>
</feature>
<dbReference type="Gene3D" id="2.60.300.12">
    <property type="entry name" value="HesB-like domain"/>
    <property type="match status" value="1"/>
</dbReference>
<dbReference type="InterPro" id="IPR000361">
    <property type="entry name" value="ATAP_core_dom"/>
</dbReference>
<evidence type="ECO:0000259" key="1">
    <source>
        <dbReference type="Pfam" id="PF01521"/>
    </source>
</evidence>
<dbReference type="EMBL" id="FJNE01000003">
    <property type="protein sequence ID" value="CZQ90300.1"/>
    <property type="molecule type" value="Genomic_DNA"/>
</dbReference>
<protein>
    <submittedName>
        <fullName evidence="2">Fes cluster biogenesis</fullName>
    </submittedName>
</protein>
<evidence type="ECO:0000313" key="3">
    <source>
        <dbReference type="Proteomes" id="UP000242754"/>
    </source>
</evidence>
<reference evidence="2 3" key="1">
    <citation type="submission" date="2016-02" db="EMBL/GenBank/DDBJ databases">
        <authorList>
            <person name="Wen L."/>
            <person name="He K."/>
            <person name="Yang H."/>
        </authorList>
    </citation>
    <scope>NUCLEOTIDE SEQUENCE [LARGE SCALE GENOMIC DNA]</scope>
    <source>
        <strain evidence="2">Trichococcus palustris</strain>
    </source>
</reference>
<organism evidence="2 3">
    <name type="scientific">Trichococcus palustris</name>
    <dbReference type="NCBI Taxonomy" id="140314"/>
    <lineage>
        <taxon>Bacteria</taxon>
        <taxon>Bacillati</taxon>
        <taxon>Bacillota</taxon>
        <taxon>Bacilli</taxon>
        <taxon>Lactobacillales</taxon>
        <taxon>Carnobacteriaceae</taxon>
        <taxon>Trichococcus</taxon>
    </lineage>
</organism>
<keyword evidence="3" id="KW-1185">Reference proteome</keyword>
<dbReference type="Proteomes" id="UP000242754">
    <property type="component" value="Unassembled WGS sequence"/>
</dbReference>
<sequence length="112" mass="12385">MKLTFTENAISRLGKLGMTEDLSLFMSSIYGCGGPDGSMFTIRAFDTDNPAYNTILDTNLGAVKAVKDNLVQLDDDNTIDFNDSTFSFVLKSDRGLLNPNMPYENMKLKANK</sequence>
<dbReference type="InterPro" id="IPR035903">
    <property type="entry name" value="HesB-like_dom_sf"/>
</dbReference>